<gene>
    <name evidence="2" type="ORF">ACFYKX_19580</name>
</gene>
<keyword evidence="1" id="KW-1133">Transmembrane helix</keyword>
<organism evidence="2 3">
    <name type="scientific">Cytobacillus spartinae</name>
    <dbReference type="NCBI Taxonomy" id="3299023"/>
    <lineage>
        <taxon>Bacteria</taxon>
        <taxon>Bacillati</taxon>
        <taxon>Bacillota</taxon>
        <taxon>Bacilli</taxon>
        <taxon>Bacillales</taxon>
        <taxon>Bacillaceae</taxon>
        <taxon>Cytobacillus</taxon>
    </lineage>
</organism>
<protein>
    <submittedName>
        <fullName evidence="2">DUF2085 domain-containing protein</fullName>
    </submittedName>
</protein>
<evidence type="ECO:0000313" key="3">
    <source>
        <dbReference type="Proteomes" id="UP001601059"/>
    </source>
</evidence>
<keyword evidence="3" id="KW-1185">Reference proteome</keyword>
<keyword evidence="1" id="KW-0812">Transmembrane</keyword>
<reference evidence="2 3" key="1">
    <citation type="submission" date="2024-08" db="EMBL/GenBank/DDBJ databases">
        <title>Two novel Cytobacillus novel species.</title>
        <authorList>
            <person name="Liu G."/>
        </authorList>
    </citation>
    <scope>NUCLEOTIDE SEQUENCE [LARGE SCALE GENOMIC DNA]</scope>
    <source>
        <strain evidence="2 3">FJAT-54145</strain>
    </source>
</reference>
<evidence type="ECO:0000313" key="2">
    <source>
        <dbReference type="EMBL" id="MFE8702809.1"/>
    </source>
</evidence>
<comment type="caution">
    <text evidence="2">The sequence shown here is derived from an EMBL/GenBank/DDBJ whole genome shotgun (WGS) entry which is preliminary data.</text>
</comment>
<feature type="transmembrane region" description="Helical" evidence="1">
    <location>
        <begin position="63"/>
        <end position="87"/>
    </location>
</feature>
<accession>A0ABW6KEZ8</accession>
<feature type="transmembrane region" description="Helical" evidence="1">
    <location>
        <begin position="184"/>
        <end position="204"/>
    </location>
</feature>
<feature type="transmembrane region" description="Helical" evidence="1">
    <location>
        <begin position="93"/>
        <end position="114"/>
    </location>
</feature>
<keyword evidence="1" id="KW-0472">Membrane</keyword>
<name>A0ABW6KEZ8_9BACI</name>
<dbReference type="Proteomes" id="UP001601059">
    <property type="component" value="Unassembled WGS sequence"/>
</dbReference>
<dbReference type="Pfam" id="PF09858">
    <property type="entry name" value="DUF2085"/>
    <property type="match status" value="1"/>
</dbReference>
<sequence>MLEEISFFIGKAICHQLPERSIIIDGHSLPFCARCTGIYIGICSTLIYFTLTKKFRATTIPSIKLSLMLLLLLFPLIVDGLGSYLTIFPSNNVTRITTGFIFGPSLPFFLVPLLRSGARSIEEIPIIKKVHEMLLPILSSGIVSFLVFQALIPAGVLSLFLTLTLVVWVSLLFFLFFKRFQRRYISISLSLLCSVLSLIFMSHLHTISSTLLEKV</sequence>
<evidence type="ECO:0000256" key="1">
    <source>
        <dbReference type="SAM" id="Phobius"/>
    </source>
</evidence>
<feature type="transmembrane region" description="Helical" evidence="1">
    <location>
        <begin position="28"/>
        <end position="51"/>
    </location>
</feature>
<dbReference type="EMBL" id="JBIACK010000011">
    <property type="protein sequence ID" value="MFE8702809.1"/>
    <property type="molecule type" value="Genomic_DNA"/>
</dbReference>
<feature type="transmembrane region" description="Helical" evidence="1">
    <location>
        <begin position="158"/>
        <end position="177"/>
    </location>
</feature>
<dbReference type="RefSeq" id="WP_389362791.1">
    <property type="nucleotide sequence ID" value="NZ_JBIACK010000011.1"/>
</dbReference>
<feature type="transmembrane region" description="Helical" evidence="1">
    <location>
        <begin position="134"/>
        <end position="152"/>
    </location>
</feature>
<proteinExistence type="predicted"/>
<dbReference type="InterPro" id="IPR019206">
    <property type="entry name" value="DUF2085_TM"/>
</dbReference>